<dbReference type="Proteomes" id="UP000019155">
    <property type="component" value="Unassembled WGS sequence"/>
</dbReference>
<name>W4N601_9BIFI</name>
<gene>
    <name evidence="1" type="ORF">BMOU_2120</name>
</gene>
<dbReference type="GO" id="GO:0016740">
    <property type="term" value="F:transferase activity"/>
    <property type="evidence" value="ECO:0007669"/>
    <property type="project" value="UniProtKB-KW"/>
</dbReference>
<keyword evidence="1" id="KW-0808">Transferase</keyword>
<protein>
    <submittedName>
        <fullName evidence="1">Acetyltransferase</fullName>
    </submittedName>
</protein>
<keyword evidence="2" id="KW-1185">Reference proteome</keyword>
<sequence>MQSICKEGRAVIQTKTDLQRFLSLEKTAYLYGDRRDTLIAYLTNDPRVQIWRYQK</sequence>
<comment type="caution">
    <text evidence="1">The sequence shown here is derived from an EMBL/GenBank/DDBJ whole genome shotgun (WGS) entry which is preliminary data.</text>
</comment>
<dbReference type="AlphaFoldDB" id="W4N601"/>
<accession>W4N601</accession>
<dbReference type="EMBL" id="AZMV01000011">
    <property type="protein sequence ID" value="ETY70394.1"/>
    <property type="molecule type" value="Genomic_DNA"/>
</dbReference>
<reference evidence="1 2" key="1">
    <citation type="journal article" date="2014" name="Genome Announc.">
        <title>The Genome Sequence of Bifidobacterium moukalabense DSM 27321 Highlights the Close Phylogenetic Relatedness with the Bifidobacterium dentium Taxon.</title>
        <authorList>
            <person name="Lugli G.A."/>
            <person name="Duranti S."/>
            <person name="Milani C."/>
            <person name="Turroni F."/>
            <person name="Viappiani A."/>
            <person name="Mangifesta M."/>
            <person name="van Sinderen D."/>
            <person name="Ventura M."/>
        </authorList>
    </citation>
    <scope>NUCLEOTIDE SEQUENCE [LARGE SCALE GENOMIC DNA]</scope>
    <source>
        <strain evidence="1 2">DSM 27321</strain>
    </source>
</reference>
<evidence type="ECO:0000313" key="2">
    <source>
        <dbReference type="Proteomes" id="UP000019155"/>
    </source>
</evidence>
<evidence type="ECO:0000313" key="1">
    <source>
        <dbReference type="EMBL" id="ETY70394.1"/>
    </source>
</evidence>
<proteinExistence type="predicted"/>
<organism evidence="1 2">
    <name type="scientific">Bifidobacterium moukalabense DSM 27321</name>
    <dbReference type="NCBI Taxonomy" id="1435051"/>
    <lineage>
        <taxon>Bacteria</taxon>
        <taxon>Bacillati</taxon>
        <taxon>Actinomycetota</taxon>
        <taxon>Actinomycetes</taxon>
        <taxon>Bifidobacteriales</taxon>
        <taxon>Bifidobacteriaceae</taxon>
        <taxon>Bifidobacterium</taxon>
    </lineage>
</organism>